<evidence type="ECO:0000313" key="2">
    <source>
        <dbReference type="Proteomes" id="UP001165960"/>
    </source>
</evidence>
<keyword evidence="2" id="KW-1185">Reference proteome</keyword>
<dbReference type="Proteomes" id="UP001165960">
    <property type="component" value="Unassembled WGS sequence"/>
</dbReference>
<dbReference type="EMBL" id="QTSX02005214">
    <property type="protein sequence ID" value="KAJ9060286.1"/>
    <property type="molecule type" value="Genomic_DNA"/>
</dbReference>
<comment type="caution">
    <text evidence="1">The sequence shown here is derived from an EMBL/GenBank/DDBJ whole genome shotgun (WGS) entry which is preliminary data.</text>
</comment>
<organism evidence="1 2">
    <name type="scientific">Entomophthora muscae</name>
    <dbReference type="NCBI Taxonomy" id="34485"/>
    <lineage>
        <taxon>Eukaryota</taxon>
        <taxon>Fungi</taxon>
        <taxon>Fungi incertae sedis</taxon>
        <taxon>Zoopagomycota</taxon>
        <taxon>Entomophthoromycotina</taxon>
        <taxon>Entomophthoromycetes</taxon>
        <taxon>Entomophthorales</taxon>
        <taxon>Entomophthoraceae</taxon>
        <taxon>Entomophthora</taxon>
    </lineage>
</organism>
<protein>
    <submittedName>
        <fullName evidence="1">Uncharacterized protein</fullName>
    </submittedName>
</protein>
<sequence>MLGMTLDFVFLGVAVVGVVMNLLLITLALRAKHELKEIKMVVGLALVDLVVPLLSIGCVVYHLVTKQDIANGCNVKGVIDFGGVFLSMLLVSIISLVRCSVILNWRIPTVLKLFLAGFVSVYFCLVALCASLEEFYVLEAEIYCSPISTTSPISMAVLLLHASALLVFLTITVTSYTRILISIVLSATPEEFVSLHSMQTKHSSWVTRKPVLIRTSAIIISYLFIVLPPSILLFIEAILQQQVASSLNTPIDLFLVSISILNPTLVLFAHSIIFQQLMILFRQGFR</sequence>
<name>A0ACC2SCZ2_9FUNG</name>
<proteinExistence type="predicted"/>
<evidence type="ECO:0000313" key="1">
    <source>
        <dbReference type="EMBL" id="KAJ9060286.1"/>
    </source>
</evidence>
<gene>
    <name evidence="1" type="ORF">DSO57_1032465</name>
</gene>
<reference evidence="1" key="1">
    <citation type="submission" date="2022-04" db="EMBL/GenBank/DDBJ databases">
        <title>Genome of the entomopathogenic fungus Entomophthora muscae.</title>
        <authorList>
            <person name="Elya C."/>
            <person name="Lovett B.R."/>
            <person name="Lee E."/>
            <person name="Macias A.M."/>
            <person name="Hajek A.E."/>
            <person name="De Bivort B.L."/>
            <person name="Kasson M.T."/>
            <person name="De Fine Licht H.H."/>
            <person name="Stajich J.E."/>
        </authorList>
    </citation>
    <scope>NUCLEOTIDE SEQUENCE</scope>
    <source>
        <strain evidence="1">Berkeley</strain>
    </source>
</reference>
<accession>A0ACC2SCZ2</accession>